<dbReference type="GO" id="GO:0016747">
    <property type="term" value="F:acyltransferase activity, transferring groups other than amino-acyl groups"/>
    <property type="evidence" value="ECO:0007669"/>
    <property type="project" value="InterPro"/>
</dbReference>
<dbReference type="PROSITE" id="PS51186">
    <property type="entry name" value="GNAT"/>
    <property type="match status" value="1"/>
</dbReference>
<protein>
    <submittedName>
        <fullName evidence="2">GNAT family N-acetyltransferase</fullName>
    </submittedName>
</protein>
<sequence>MEITFQNATVNDINILFELNKKLIEKYEINLNLDFEKIFTWVKRKIENNIELYQCIYFDGIKAGYYYLHNDGEKLELDDFFIFDEFQGRGIGTKVIKYIASISKEKNKEVFLYVFANNQGAFNLYLRNGYKIVENIADSRYIMSTQASSCTH</sequence>
<feature type="domain" description="N-acetyltransferase" evidence="1">
    <location>
        <begin position="3"/>
        <end position="148"/>
    </location>
</feature>
<organism evidence="2 3">
    <name type="scientific">Oceanirhabdus seepicola</name>
    <dbReference type="NCBI Taxonomy" id="2828781"/>
    <lineage>
        <taxon>Bacteria</taxon>
        <taxon>Bacillati</taxon>
        <taxon>Bacillota</taxon>
        <taxon>Clostridia</taxon>
        <taxon>Eubacteriales</taxon>
        <taxon>Clostridiaceae</taxon>
        <taxon>Oceanirhabdus</taxon>
    </lineage>
</organism>
<comment type="caution">
    <text evidence="2">The sequence shown here is derived from an EMBL/GenBank/DDBJ whole genome shotgun (WGS) entry which is preliminary data.</text>
</comment>
<proteinExistence type="predicted"/>
<dbReference type="InterPro" id="IPR016181">
    <property type="entry name" value="Acyl_CoA_acyltransferase"/>
</dbReference>
<dbReference type="AlphaFoldDB" id="A0A9J6P5V2"/>
<dbReference type="SUPFAM" id="SSF55729">
    <property type="entry name" value="Acyl-CoA N-acyltransferases (Nat)"/>
    <property type="match status" value="1"/>
</dbReference>
<reference evidence="2" key="2">
    <citation type="submission" date="2021-04" db="EMBL/GenBank/DDBJ databases">
        <authorList>
            <person name="Dong X."/>
        </authorList>
    </citation>
    <scope>NUCLEOTIDE SEQUENCE</scope>
    <source>
        <strain evidence="2">ZWT</strain>
    </source>
</reference>
<dbReference type="InterPro" id="IPR000182">
    <property type="entry name" value="GNAT_dom"/>
</dbReference>
<gene>
    <name evidence="2" type="ORF">KDK92_20930</name>
</gene>
<dbReference type="CDD" id="cd04301">
    <property type="entry name" value="NAT_SF"/>
    <property type="match status" value="1"/>
</dbReference>
<keyword evidence="3" id="KW-1185">Reference proteome</keyword>
<reference evidence="2" key="1">
    <citation type="journal article" date="2021" name="mSystems">
        <title>Bacteria and Archaea Synergistically Convert Glycine Betaine to Biogenic Methane in the Formosa Cold Seep of the South China Sea.</title>
        <authorList>
            <person name="Li L."/>
            <person name="Zhang W."/>
            <person name="Zhang S."/>
            <person name="Song L."/>
            <person name="Sun Q."/>
            <person name="Zhang H."/>
            <person name="Xiang H."/>
            <person name="Dong X."/>
        </authorList>
    </citation>
    <scope>NUCLEOTIDE SEQUENCE</scope>
    <source>
        <strain evidence="2">ZWT</strain>
    </source>
</reference>
<evidence type="ECO:0000259" key="1">
    <source>
        <dbReference type="PROSITE" id="PS51186"/>
    </source>
</evidence>
<dbReference type="EMBL" id="JAGSOJ010000005">
    <property type="protein sequence ID" value="MCM1992194.1"/>
    <property type="molecule type" value="Genomic_DNA"/>
</dbReference>
<accession>A0A9J6P5V2</accession>
<evidence type="ECO:0000313" key="3">
    <source>
        <dbReference type="Proteomes" id="UP001056429"/>
    </source>
</evidence>
<dbReference type="Proteomes" id="UP001056429">
    <property type="component" value="Unassembled WGS sequence"/>
</dbReference>
<dbReference type="Gene3D" id="3.40.630.30">
    <property type="match status" value="1"/>
</dbReference>
<name>A0A9J6P5V2_9CLOT</name>
<dbReference type="RefSeq" id="WP_250861360.1">
    <property type="nucleotide sequence ID" value="NZ_JAGSOJ010000005.1"/>
</dbReference>
<evidence type="ECO:0000313" key="2">
    <source>
        <dbReference type="EMBL" id="MCM1992194.1"/>
    </source>
</evidence>
<dbReference type="Pfam" id="PF00583">
    <property type="entry name" value="Acetyltransf_1"/>
    <property type="match status" value="1"/>
</dbReference>